<comment type="caution">
    <text evidence="2">The sequence shown here is derived from an EMBL/GenBank/DDBJ whole genome shotgun (WGS) entry which is preliminary data.</text>
</comment>
<protein>
    <submittedName>
        <fullName evidence="2">Uncharacterized protein</fullName>
    </submittedName>
</protein>
<dbReference type="PANTHER" id="PTHR34311">
    <property type="entry name" value="PROTEIN CBG21698-RELATED"/>
    <property type="match status" value="1"/>
</dbReference>
<accession>A0AA36DCU7</accession>
<dbReference type="EMBL" id="CATQJA010002665">
    <property type="protein sequence ID" value="CAJ0583888.1"/>
    <property type="molecule type" value="Genomic_DNA"/>
</dbReference>
<evidence type="ECO:0000313" key="2">
    <source>
        <dbReference type="EMBL" id="CAJ0583888.1"/>
    </source>
</evidence>
<dbReference type="AlphaFoldDB" id="A0AA36DCU7"/>
<name>A0AA36DCU7_9BILA</name>
<feature type="signal peptide" evidence="1">
    <location>
        <begin position="1"/>
        <end position="15"/>
    </location>
</feature>
<reference evidence="2" key="1">
    <citation type="submission" date="2023-06" db="EMBL/GenBank/DDBJ databases">
        <authorList>
            <person name="Delattre M."/>
        </authorList>
    </citation>
    <scope>NUCLEOTIDE SEQUENCE</scope>
    <source>
        <strain evidence="2">AF72</strain>
    </source>
</reference>
<dbReference type="Proteomes" id="UP001177023">
    <property type="component" value="Unassembled WGS sequence"/>
</dbReference>
<organism evidence="2 3">
    <name type="scientific">Mesorhabditis spiculigera</name>
    <dbReference type="NCBI Taxonomy" id="96644"/>
    <lineage>
        <taxon>Eukaryota</taxon>
        <taxon>Metazoa</taxon>
        <taxon>Ecdysozoa</taxon>
        <taxon>Nematoda</taxon>
        <taxon>Chromadorea</taxon>
        <taxon>Rhabditida</taxon>
        <taxon>Rhabditina</taxon>
        <taxon>Rhabditomorpha</taxon>
        <taxon>Rhabditoidea</taxon>
        <taxon>Rhabditidae</taxon>
        <taxon>Mesorhabditinae</taxon>
        <taxon>Mesorhabditis</taxon>
    </lineage>
</organism>
<dbReference type="PANTHER" id="PTHR34311:SF6">
    <property type="entry name" value="NEMATODE SPECIFIC PEPTIDE FAMILY"/>
    <property type="match status" value="1"/>
</dbReference>
<proteinExistence type="predicted"/>
<evidence type="ECO:0000256" key="1">
    <source>
        <dbReference type="SAM" id="SignalP"/>
    </source>
</evidence>
<evidence type="ECO:0000313" key="3">
    <source>
        <dbReference type="Proteomes" id="UP001177023"/>
    </source>
</evidence>
<feature type="non-terminal residue" evidence="2">
    <location>
        <position position="226"/>
    </location>
</feature>
<feature type="chain" id="PRO_5041395900" evidence="1">
    <location>
        <begin position="16"/>
        <end position="226"/>
    </location>
</feature>
<sequence length="226" mass="24222">MWLLGVALFVASATAQFRPPDFQACDGVRLNSVQASFNDVLGINPSLGVKTFDALRQAVENIWASQGALGLQTVCSAFKLIKVGFDNIQGYEACFFGPAGLVSTANGTSTGITMAQAIGYQKLMNQFDFACGAGFSVFANVDACAAGIFATNSSRTRLNNCQSDFLNSVANDPSDACSYADIAATCYRNTFFPCGVTAAWWGCEYERMGTATYYPQCTQNFCNFNP</sequence>
<gene>
    <name evidence="2" type="ORF">MSPICULIGERA_LOCUS21956</name>
</gene>
<keyword evidence="3" id="KW-1185">Reference proteome</keyword>
<keyword evidence="1" id="KW-0732">Signal</keyword>